<protein>
    <submittedName>
        <fullName evidence="5">Carboxyltransferase domain-containing protein</fullName>
    </submittedName>
</protein>
<dbReference type="InterPro" id="IPR029000">
    <property type="entry name" value="Cyclophilin-like_dom_sf"/>
</dbReference>
<sequence>MTEPDRRGPVPVGIHRAGDRGWLVDVPADLIRPLTDRLAVGPWAERLAAVVPAAATVLVTVRDATDMPSLRTHLAGLVEPGAFTTAGTGPAATVAELVVPVRYDGPDLAEVARRCGCSVDAVVAAHTGAVHTVGFFGFAPGFAYLDGLPAALALPRRDDPRTSIDAGTVAIAGRQSIVYPGGTPGGWHLLGHTDVRLWDLDRDPPALLAVGDRVRFRAAGQ</sequence>
<accession>A0A939BZX0</accession>
<gene>
    <name evidence="5" type="ORF">JL106_12815</name>
</gene>
<dbReference type="SMART" id="SM00796">
    <property type="entry name" value="AHS1"/>
    <property type="match status" value="1"/>
</dbReference>
<keyword evidence="1" id="KW-0547">Nucleotide-binding</keyword>
<keyword evidence="6" id="KW-1185">Reference proteome</keyword>
<dbReference type="Gene3D" id="2.40.100.10">
    <property type="entry name" value="Cyclophilin-like"/>
    <property type="match status" value="1"/>
</dbReference>
<evidence type="ECO:0000313" key="6">
    <source>
        <dbReference type="Proteomes" id="UP000663792"/>
    </source>
</evidence>
<proteinExistence type="predicted"/>
<dbReference type="GO" id="GO:0005524">
    <property type="term" value="F:ATP binding"/>
    <property type="evidence" value="ECO:0007669"/>
    <property type="project" value="UniProtKB-KW"/>
</dbReference>
<dbReference type="GO" id="GO:0016787">
    <property type="term" value="F:hydrolase activity"/>
    <property type="evidence" value="ECO:0007669"/>
    <property type="project" value="UniProtKB-KW"/>
</dbReference>
<evidence type="ECO:0000256" key="2">
    <source>
        <dbReference type="ARBA" id="ARBA00022801"/>
    </source>
</evidence>
<evidence type="ECO:0000313" key="5">
    <source>
        <dbReference type="EMBL" id="MBM9468161.1"/>
    </source>
</evidence>
<feature type="domain" description="Carboxyltransferase" evidence="4">
    <location>
        <begin position="12"/>
        <end position="208"/>
    </location>
</feature>
<dbReference type="Pfam" id="PF02682">
    <property type="entry name" value="CT_C_D"/>
    <property type="match status" value="1"/>
</dbReference>
<dbReference type="AlphaFoldDB" id="A0A939BZX0"/>
<reference evidence="5" key="1">
    <citation type="submission" date="2021-01" db="EMBL/GenBank/DDBJ databases">
        <title>YIM 132084 draft genome.</title>
        <authorList>
            <person name="An D."/>
        </authorList>
    </citation>
    <scope>NUCLEOTIDE SEQUENCE</scope>
    <source>
        <strain evidence="5">YIM 132084</strain>
    </source>
</reference>
<dbReference type="SUPFAM" id="SSF50891">
    <property type="entry name" value="Cyclophilin-like"/>
    <property type="match status" value="1"/>
</dbReference>
<dbReference type="EMBL" id="JAERWK010000016">
    <property type="protein sequence ID" value="MBM9468161.1"/>
    <property type="molecule type" value="Genomic_DNA"/>
</dbReference>
<dbReference type="PANTHER" id="PTHR34698:SF2">
    <property type="entry name" value="5-OXOPROLINASE SUBUNIT B"/>
    <property type="match status" value="1"/>
</dbReference>
<keyword evidence="2" id="KW-0378">Hydrolase</keyword>
<organism evidence="5 6">
    <name type="scientific">Nakamurella leprariae</name>
    <dbReference type="NCBI Taxonomy" id="2803911"/>
    <lineage>
        <taxon>Bacteria</taxon>
        <taxon>Bacillati</taxon>
        <taxon>Actinomycetota</taxon>
        <taxon>Actinomycetes</taxon>
        <taxon>Nakamurellales</taxon>
        <taxon>Nakamurellaceae</taxon>
        <taxon>Nakamurella</taxon>
    </lineage>
</organism>
<comment type="caution">
    <text evidence="5">The sequence shown here is derived from an EMBL/GenBank/DDBJ whole genome shotgun (WGS) entry which is preliminary data.</text>
</comment>
<dbReference type="InterPro" id="IPR003833">
    <property type="entry name" value="CT_C_D"/>
</dbReference>
<evidence type="ECO:0000259" key="4">
    <source>
        <dbReference type="SMART" id="SM00796"/>
    </source>
</evidence>
<evidence type="ECO:0000256" key="1">
    <source>
        <dbReference type="ARBA" id="ARBA00022741"/>
    </source>
</evidence>
<name>A0A939BZX0_9ACTN</name>
<dbReference type="RefSeq" id="WP_205261110.1">
    <property type="nucleotide sequence ID" value="NZ_JAERWK010000016.1"/>
</dbReference>
<dbReference type="InterPro" id="IPR010016">
    <property type="entry name" value="PxpB"/>
</dbReference>
<evidence type="ECO:0000256" key="3">
    <source>
        <dbReference type="ARBA" id="ARBA00022840"/>
    </source>
</evidence>
<dbReference type="PANTHER" id="PTHR34698">
    <property type="entry name" value="5-OXOPROLINASE SUBUNIT B"/>
    <property type="match status" value="1"/>
</dbReference>
<keyword evidence="3" id="KW-0067">ATP-binding</keyword>
<dbReference type="Proteomes" id="UP000663792">
    <property type="component" value="Unassembled WGS sequence"/>
</dbReference>
<dbReference type="Gene3D" id="3.30.1360.40">
    <property type="match status" value="1"/>
</dbReference>